<comment type="similarity">
    <text evidence="1 5">Belongs to the cytochrome P450 family.</text>
</comment>
<dbReference type="OMA" id="HKTTEDT"/>
<dbReference type="GO" id="GO:0016712">
    <property type="term" value="F:oxidoreductase activity, acting on paired donors, with incorporation or reduction of molecular oxygen, reduced flavin or flavoprotein as one donor, and incorporation of one atom of oxygen"/>
    <property type="evidence" value="ECO:0000318"/>
    <property type="project" value="GO_Central"/>
</dbReference>
<dbReference type="OrthoDB" id="3934656at2759"/>
<dbReference type="PRINTS" id="PR00463">
    <property type="entry name" value="EP450I"/>
</dbReference>
<dbReference type="GO" id="GO:0008202">
    <property type="term" value="P:steroid metabolic process"/>
    <property type="evidence" value="ECO:0000318"/>
    <property type="project" value="GO_Central"/>
</dbReference>
<keyword evidence="2 4" id="KW-0479">Metal-binding</keyword>
<protein>
    <submittedName>
        <fullName evidence="7">Uncharacterized protein</fullName>
    </submittedName>
</protein>
<keyword evidence="3 4" id="KW-0408">Iron</keyword>
<evidence type="ECO:0000256" key="5">
    <source>
        <dbReference type="RuleBase" id="RU000461"/>
    </source>
</evidence>
<dbReference type="FunCoup" id="A0A7M7RDL6">
    <property type="interactions" value="467"/>
</dbReference>
<dbReference type="GO" id="GO:0005737">
    <property type="term" value="C:cytoplasm"/>
    <property type="evidence" value="ECO:0000318"/>
    <property type="project" value="GO_Central"/>
</dbReference>
<feature type="binding site" description="axial binding residue" evidence="4">
    <location>
        <position position="449"/>
    </location>
    <ligand>
        <name>heme</name>
        <dbReference type="ChEBI" id="CHEBI:30413"/>
    </ligand>
    <ligandPart>
        <name>Fe</name>
        <dbReference type="ChEBI" id="CHEBI:18248"/>
    </ligandPart>
</feature>
<dbReference type="InterPro" id="IPR050182">
    <property type="entry name" value="Cytochrome_P450_fam2"/>
</dbReference>
<dbReference type="InterPro" id="IPR001128">
    <property type="entry name" value="Cyt_P450"/>
</dbReference>
<dbReference type="GO" id="GO:0008395">
    <property type="term" value="F:steroid hydroxylase activity"/>
    <property type="evidence" value="ECO:0000318"/>
    <property type="project" value="GO_Central"/>
</dbReference>
<name>A0A7M7RDL6_STRPU</name>
<dbReference type="InterPro" id="IPR036396">
    <property type="entry name" value="Cyt_P450_sf"/>
</dbReference>
<evidence type="ECO:0000256" key="4">
    <source>
        <dbReference type="PIRSR" id="PIRSR602401-1"/>
    </source>
</evidence>
<comment type="cofactor">
    <cofactor evidence="4">
        <name>heme</name>
        <dbReference type="ChEBI" id="CHEBI:30413"/>
    </cofactor>
</comment>
<accession>A0A7M7RDL6</accession>
<proteinExistence type="inferred from homology"/>
<evidence type="ECO:0000256" key="2">
    <source>
        <dbReference type="ARBA" id="ARBA00022723"/>
    </source>
</evidence>
<dbReference type="GO" id="GO:0005506">
    <property type="term" value="F:iron ion binding"/>
    <property type="evidence" value="ECO:0007669"/>
    <property type="project" value="InterPro"/>
</dbReference>
<evidence type="ECO:0000313" key="7">
    <source>
        <dbReference type="EnsemblMetazoa" id="XP_786956"/>
    </source>
</evidence>
<evidence type="ECO:0000313" key="8">
    <source>
        <dbReference type="Proteomes" id="UP000007110"/>
    </source>
</evidence>
<dbReference type="InterPro" id="IPR002401">
    <property type="entry name" value="Cyt_P450_E_grp-I"/>
</dbReference>
<dbReference type="Gene3D" id="1.10.630.10">
    <property type="entry name" value="Cytochrome P450"/>
    <property type="match status" value="1"/>
</dbReference>
<reference evidence="7" key="2">
    <citation type="submission" date="2021-01" db="UniProtKB">
        <authorList>
            <consortium name="EnsemblMetazoa"/>
        </authorList>
    </citation>
    <scope>IDENTIFICATION</scope>
</reference>
<dbReference type="KEGG" id="spu:581885"/>
<reference evidence="8" key="1">
    <citation type="submission" date="2015-02" db="EMBL/GenBank/DDBJ databases">
        <title>Genome sequencing for Strongylocentrotus purpuratus.</title>
        <authorList>
            <person name="Murali S."/>
            <person name="Liu Y."/>
            <person name="Vee V."/>
            <person name="English A."/>
            <person name="Wang M."/>
            <person name="Skinner E."/>
            <person name="Han Y."/>
            <person name="Muzny D.M."/>
            <person name="Worley K.C."/>
            <person name="Gibbs R.A."/>
        </authorList>
    </citation>
    <scope>NUCLEOTIDE SEQUENCE</scope>
</reference>
<dbReference type="Pfam" id="PF00067">
    <property type="entry name" value="p450"/>
    <property type="match status" value="1"/>
</dbReference>
<keyword evidence="5" id="KW-0560">Oxidoreductase</keyword>
<dbReference type="FunFam" id="1.10.630.10:FF:000070">
    <property type="entry name" value="cytochrome P450 18a1"/>
    <property type="match status" value="1"/>
</dbReference>
<keyword evidence="4 5" id="KW-0349">Heme</keyword>
<dbReference type="Proteomes" id="UP000007110">
    <property type="component" value="Unassembled WGS sequence"/>
</dbReference>
<dbReference type="AlphaFoldDB" id="A0A7M7RDL6"/>
<dbReference type="PANTHER" id="PTHR24300">
    <property type="entry name" value="CYTOCHROME P450 508A4-RELATED"/>
    <property type="match status" value="1"/>
</dbReference>
<evidence type="ECO:0000256" key="6">
    <source>
        <dbReference type="SAM" id="Phobius"/>
    </source>
</evidence>
<dbReference type="EnsemblMetazoa" id="XM_781863">
    <property type="protein sequence ID" value="XP_786956"/>
    <property type="gene ID" value="LOC581885"/>
</dbReference>
<organism evidence="7 8">
    <name type="scientific">Strongylocentrotus purpuratus</name>
    <name type="common">Purple sea urchin</name>
    <dbReference type="NCBI Taxonomy" id="7668"/>
    <lineage>
        <taxon>Eukaryota</taxon>
        <taxon>Metazoa</taxon>
        <taxon>Echinodermata</taxon>
        <taxon>Eleutherozoa</taxon>
        <taxon>Echinozoa</taxon>
        <taxon>Echinoidea</taxon>
        <taxon>Euechinoidea</taxon>
        <taxon>Echinacea</taxon>
        <taxon>Camarodonta</taxon>
        <taxon>Echinidea</taxon>
        <taxon>Strongylocentrotidae</taxon>
        <taxon>Strongylocentrotus</taxon>
    </lineage>
</organism>
<evidence type="ECO:0000256" key="3">
    <source>
        <dbReference type="ARBA" id="ARBA00023004"/>
    </source>
</evidence>
<dbReference type="InterPro" id="IPR017972">
    <property type="entry name" value="Cyt_P450_CS"/>
</dbReference>
<dbReference type="RefSeq" id="XP_786956.3">
    <property type="nucleotide sequence ID" value="XM_781863.5"/>
</dbReference>
<keyword evidence="8" id="KW-1185">Reference proteome</keyword>
<evidence type="ECO:0000256" key="1">
    <source>
        <dbReference type="ARBA" id="ARBA00010617"/>
    </source>
</evidence>
<feature type="transmembrane region" description="Helical" evidence="6">
    <location>
        <begin position="6"/>
        <end position="26"/>
    </location>
</feature>
<keyword evidence="6" id="KW-0472">Membrane</keyword>
<keyword evidence="6" id="KW-1133">Transmembrane helix</keyword>
<dbReference type="GO" id="GO:0006805">
    <property type="term" value="P:xenobiotic metabolic process"/>
    <property type="evidence" value="ECO:0000318"/>
    <property type="project" value="GO_Central"/>
</dbReference>
<keyword evidence="6" id="KW-0812">Transmembrane</keyword>
<dbReference type="PROSITE" id="PS00086">
    <property type="entry name" value="CYTOCHROME_P450"/>
    <property type="match status" value="1"/>
</dbReference>
<dbReference type="GeneID" id="581885"/>
<dbReference type="GO" id="GO:0006082">
    <property type="term" value="P:organic acid metabolic process"/>
    <property type="evidence" value="ECO:0000318"/>
    <property type="project" value="GO_Central"/>
</dbReference>
<dbReference type="InParanoid" id="A0A7M7RDL6"/>
<keyword evidence="5" id="KW-0503">Monooxygenase</keyword>
<dbReference type="GO" id="GO:0020037">
    <property type="term" value="F:heme binding"/>
    <property type="evidence" value="ECO:0000318"/>
    <property type="project" value="GO_Central"/>
</dbReference>
<dbReference type="SUPFAM" id="SSF48264">
    <property type="entry name" value="Cytochrome P450"/>
    <property type="match status" value="1"/>
</dbReference>
<dbReference type="PRINTS" id="PR00385">
    <property type="entry name" value="P450"/>
</dbReference>
<dbReference type="PANTHER" id="PTHR24300:SF397">
    <property type="entry name" value="CYTOCHROME P450 2U1"/>
    <property type="match status" value="1"/>
</dbReference>
<dbReference type="CDD" id="cd20666">
    <property type="entry name" value="CYP2U1"/>
    <property type="match status" value="1"/>
</dbReference>
<sequence>MSVLGLQTALLFVLTTLVTMLAVRWYRQRSRLPGKLPPGPWGLPLIGSIFSLGKQPHLTLMDMAKKYGNVFTLNLAGQLVVVLNGYESVREALVKKAGVFAGRPHLALTQELTEGQGIVVADYGPIWREQRKFTLTALRNFGFGKESFEAEIQEEIRYMLAAFKEKDGSSFNSDHIVEIAVSNVVCNFNFGRRFEYQDPKFQLLVDSIYRFAEIGTNAAAINFFPFLKHLPIPEIREVFEIDKVVRSFLQRMIEDHKETLDETRQRDFIDAYLLEIKRRQEAMKKEEKISEADASFTETYLFHILNDLIFAGTETMSSTIRWAILYMIVQPEVQKKVQEELDTVIAPGELPSWRDRNRMPYTEATLMEIQRMANITALTFPHKTTEDTELAGYSIPKDTHVFINLYSVHVDPTQWKEPEKFMPERFLSDEGGVIHNPALMPFSAGRRACPGEKLARMELFLFFSSMLRYFTLTPAPENPNPSIYKNYGISLNPKPYKICVIPRQ</sequence>